<protein>
    <submittedName>
        <fullName evidence="1">Uncharacterized protein</fullName>
    </submittedName>
</protein>
<gene>
    <name evidence="1" type="ORF">AW0309160_03357</name>
</gene>
<dbReference type="AlphaFoldDB" id="A0A5Q4ZSA6"/>
<reference evidence="1" key="1">
    <citation type="submission" date="2019-09" db="EMBL/GenBank/DDBJ databases">
        <authorList>
            <person name="Hjerde E."/>
        </authorList>
    </citation>
    <scope>NUCLEOTIDE SEQUENCE</scope>
    <source>
        <strain evidence="1">06/09/160</strain>
    </source>
</reference>
<proteinExistence type="predicted"/>
<sequence>MILLKKIGMFLFLTIASYSLIAKEVKTYIFINSDIVQHQSTINQLNNVLLKAEDLQERIYVIDISELKKEFRGEVTYIHDNTGYYLAELMPLQIPEVVETFSGDIIQHYSLDIYGLNLINALITTYQENNNEK</sequence>
<evidence type="ECO:0000313" key="1">
    <source>
        <dbReference type="EMBL" id="VVV05874.1"/>
    </source>
</evidence>
<dbReference type="EMBL" id="LR721751">
    <property type="protein sequence ID" value="VVV05874.1"/>
    <property type="molecule type" value="Genomic_DNA"/>
</dbReference>
<accession>A0A5Q4ZSA6</accession>
<organism evidence="1">
    <name type="scientific">Aliivibrio wodanis</name>
    <dbReference type="NCBI Taxonomy" id="80852"/>
    <lineage>
        <taxon>Bacteria</taxon>
        <taxon>Pseudomonadati</taxon>
        <taxon>Pseudomonadota</taxon>
        <taxon>Gammaproteobacteria</taxon>
        <taxon>Vibrionales</taxon>
        <taxon>Vibrionaceae</taxon>
        <taxon>Aliivibrio</taxon>
    </lineage>
</organism>
<name>A0A5Q4ZSA6_9GAMM</name>